<comment type="subunit">
    <text evidence="13">F-type ATPases have 2 components, F(1) - the catalytic core - and F(0) - the membrane proton channel. F(1) has five subunits: alpha(3), beta(3), gamma(1), delta(1), epsilon(1). F(0) has three main subunits: a(1), b(2) and c(10-14). The alpha and beta chains form an alternating ring which encloses part of the gamma chain. F(1) is attached to F(0) by a central stalk formed by the gamma and epsilon chains, while a peripheral stalk is formed by the delta and b chains.</text>
</comment>
<comment type="function">
    <text evidence="10 13">F(1)F(0) ATP synthase produces ATP from ADP in the presence of a proton or sodium gradient. F-type ATPases consist of two structural domains, F(1) containing the extramembraneous catalytic core and F(0) containing the membrane proton channel, linked together by a central stalk and a peripheral stalk. During catalysis, ATP synthesis in the catalytic domain of F(1) is coupled via a rotary mechanism of the central stalk subunits to proton translocation.</text>
</comment>
<dbReference type="CDD" id="cd06503">
    <property type="entry name" value="ATP-synt_Fo_b"/>
    <property type="match status" value="1"/>
</dbReference>
<keyword evidence="2 13" id="KW-0813">Transport</keyword>
<dbReference type="RefSeq" id="WP_189583025.1">
    <property type="nucleotide sequence ID" value="NZ_BMYV01000001.1"/>
</dbReference>
<comment type="function">
    <text evidence="11">Component of the F(0) channel, it forms part of the peripheral stalk, linking F(1) to F(0). The b'-subunit is a diverged and duplicated form of b found in plants and photosynthetic bacteria.</text>
</comment>
<keyword evidence="5 13" id="KW-0375">Hydrogen ion transport</keyword>
<dbReference type="AlphaFoldDB" id="A0A918NEE7"/>
<evidence type="ECO:0000256" key="9">
    <source>
        <dbReference type="ARBA" id="ARBA00023310"/>
    </source>
</evidence>
<dbReference type="PANTHER" id="PTHR33445:SF1">
    <property type="entry name" value="ATP SYNTHASE SUBUNIT B"/>
    <property type="match status" value="1"/>
</dbReference>
<dbReference type="GO" id="GO:0005886">
    <property type="term" value="C:plasma membrane"/>
    <property type="evidence" value="ECO:0007669"/>
    <property type="project" value="UniProtKB-SubCell"/>
</dbReference>
<dbReference type="EMBL" id="BMYV01000001">
    <property type="protein sequence ID" value="GGX64399.1"/>
    <property type="molecule type" value="Genomic_DNA"/>
</dbReference>
<protein>
    <recommendedName>
        <fullName evidence="13">ATP synthase subunit b</fullName>
    </recommendedName>
    <alternativeName>
        <fullName evidence="13">ATP synthase F(0) sector subunit b</fullName>
    </alternativeName>
    <alternativeName>
        <fullName evidence="13">ATPase subunit I</fullName>
    </alternativeName>
    <alternativeName>
        <fullName evidence="13">F-type ATPase subunit b</fullName>
        <shortName evidence="13">F-ATPase subunit b</shortName>
    </alternativeName>
</protein>
<keyword evidence="8 13" id="KW-0472">Membrane</keyword>
<evidence type="ECO:0000256" key="3">
    <source>
        <dbReference type="ARBA" id="ARBA00022547"/>
    </source>
</evidence>
<dbReference type="GO" id="GO:0046933">
    <property type="term" value="F:proton-transporting ATP synthase activity, rotational mechanism"/>
    <property type="evidence" value="ECO:0007669"/>
    <property type="project" value="UniProtKB-UniRule"/>
</dbReference>
<comment type="subcellular location">
    <subcellularLocation>
        <location evidence="13">Cell membrane</location>
        <topology evidence="13">Single-pass membrane protein</topology>
    </subcellularLocation>
    <subcellularLocation>
        <location evidence="12">Endomembrane system</location>
        <topology evidence="12">Single-pass membrane protein</topology>
    </subcellularLocation>
</comment>
<dbReference type="InterPro" id="IPR002146">
    <property type="entry name" value="ATP_synth_b/b'su_bac/chlpt"/>
</dbReference>
<keyword evidence="15" id="KW-0175">Coiled coil</keyword>
<proteinExistence type="inferred from homology"/>
<keyword evidence="9 13" id="KW-0066">ATP synthesis</keyword>
<keyword evidence="13" id="KW-1003">Cell membrane</keyword>
<keyword evidence="4 13" id="KW-0812">Transmembrane</keyword>
<dbReference type="Proteomes" id="UP000600865">
    <property type="component" value="Unassembled WGS sequence"/>
</dbReference>
<evidence type="ECO:0000256" key="1">
    <source>
        <dbReference type="ARBA" id="ARBA00005513"/>
    </source>
</evidence>
<evidence type="ECO:0000256" key="4">
    <source>
        <dbReference type="ARBA" id="ARBA00022692"/>
    </source>
</evidence>
<feature type="coiled-coil region" evidence="15">
    <location>
        <begin position="42"/>
        <end position="120"/>
    </location>
</feature>
<evidence type="ECO:0000313" key="16">
    <source>
        <dbReference type="EMBL" id="GGX64399.1"/>
    </source>
</evidence>
<dbReference type="InterPro" id="IPR050059">
    <property type="entry name" value="ATP_synthase_B_chain"/>
</dbReference>
<dbReference type="HAMAP" id="MF_01398">
    <property type="entry name" value="ATP_synth_b_bprime"/>
    <property type="match status" value="1"/>
</dbReference>
<sequence length="166" mass="18333">MHFTSDISDPTTWVFIALLLFLAAMFYVGVHKKIASALDARSDAIRAELDEARRLREEAQTLLASYQRKQKEAEDQAESIVKQARADAENMAVQARKDLAERLERRGAQAEAKIANAEAQAMNEVKAKAADLAMDTAEKLLRTKLSAAEKSKLIQEGIKQMGTSLG</sequence>
<comment type="similarity">
    <text evidence="1 13 14">Belongs to the ATPase B chain family.</text>
</comment>
<evidence type="ECO:0000256" key="5">
    <source>
        <dbReference type="ARBA" id="ARBA00022781"/>
    </source>
</evidence>
<evidence type="ECO:0000256" key="2">
    <source>
        <dbReference type="ARBA" id="ARBA00022448"/>
    </source>
</evidence>
<gene>
    <name evidence="16" type="primary">atpF1</name>
    <name evidence="13" type="synonym">atpF</name>
    <name evidence="16" type="ORF">GCM10011309_13190</name>
</gene>
<reference evidence="16 17" key="1">
    <citation type="journal article" date="2014" name="Int. J. Syst. Evol. Microbiol.">
        <title>Complete genome sequence of Corynebacterium casei LMG S-19264T (=DSM 44701T), isolated from a smear-ripened cheese.</title>
        <authorList>
            <consortium name="US DOE Joint Genome Institute (JGI-PGF)"/>
            <person name="Walter F."/>
            <person name="Albersmeier A."/>
            <person name="Kalinowski J."/>
            <person name="Ruckert C."/>
        </authorList>
    </citation>
    <scope>NUCLEOTIDE SEQUENCE [LARGE SCALE GENOMIC DNA]</scope>
    <source>
        <strain evidence="16 17">KCTC 23968</strain>
    </source>
</reference>
<evidence type="ECO:0000256" key="6">
    <source>
        <dbReference type="ARBA" id="ARBA00022989"/>
    </source>
</evidence>
<evidence type="ECO:0000256" key="10">
    <source>
        <dbReference type="ARBA" id="ARBA00025198"/>
    </source>
</evidence>
<dbReference type="GO" id="GO:0045259">
    <property type="term" value="C:proton-transporting ATP synthase complex"/>
    <property type="evidence" value="ECO:0007669"/>
    <property type="project" value="UniProtKB-KW"/>
</dbReference>
<keyword evidence="3 13" id="KW-0138">CF(0)</keyword>
<keyword evidence="17" id="KW-1185">Reference proteome</keyword>
<evidence type="ECO:0000256" key="8">
    <source>
        <dbReference type="ARBA" id="ARBA00023136"/>
    </source>
</evidence>
<evidence type="ECO:0000256" key="11">
    <source>
        <dbReference type="ARBA" id="ARBA00025614"/>
    </source>
</evidence>
<evidence type="ECO:0000256" key="14">
    <source>
        <dbReference type="RuleBase" id="RU003848"/>
    </source>
</evidence>
<evidence type="ECO:0000256" key="12">
    <source>
        <dbReference type="ARBA" id="ARBA00037847"/>
    </source>
</evidence>
<dbReference type="Pfam" id="PF00430">
    <property type="entry name" value="ATP-synt_B"/>
    <property type="match status" value="1"/>
</dbReference>
<organism evidence="16 17">
    <name type="scientific">Litorimonas cladophorae</name>
    <dbReference type="NCBI Taxonomy" id="1220491"/>
    <lineage>
        <taxon>Bacteria</taxon>
        <taxon>Pseudomonadati</taxon>
        <taxon>Pseudomonadota</taxon>
        <taxon>Alphaproteobacteria</taxon>
        <taxon>Maricaulales</taxon>
        <taxon>Robiginitomaculaceae</taxon>
    </lineage>
</organism>
<dbReference type="GO" id="GO:0012505">
    <property type="term" value="C:endomembrane system"/>
    <property type="evidence" value="ECO:0007669"/>
    <property type="project" value="UniProtKB-SubCell"/>
</dbReference>
<feature type="transmembrane region" description="Helical" evidence="13">
    <location>
        <begin position="12"/>
        <end position="30"/>
    </location>
</feature>
<evidence type="ECO:0000313" key="17">
    <source>
        <dbReference type="Proteomes" id="UP000600865"/>
    </source>
</evidence>
<evidence type="ECO:0000256" key="15">
    <source>
        <dbReference type="SAM" id="Coils"/>
    </source>
</evidence>
<dbReference type="GO" id="GO:0046961">
    <property type="term" value="F:proton-transporting ATPase activity, rotational mechanism"/>
    <property type="evidence" value="ECO:0007669"/>
    <property type="project" value="TreeGrafter"/>
</dbReference>
<keyword evidence="6 13" id="KW-1133">Transmembrane helix</keyword>
<comment type="caution">
    <text evidence="16">The sequence shown here is derived from an EMBL/GenBank/DDBJ whole genome shotgun (WGS) entry which is preliminary data.</text>
</comment>
<name>A0A918NEE7_9PROT</name>
<dbReference type="PANTHER" id="PTHR33445">
    <property type="entry name" value="ATP SYNTHASE SUBUNIT B', CHLOROPLASTIC"/>
    <property type="match status" value="1"/>
</dbReference>
<keyword evidence="7 13" id="KW-0406">Ion transport</keyword>
<accession>A0A918NEE7</accession>
<evidence type="ECO:0000256" key="7">
    <source>
        <dbReference type="ARBA" id="ARBA00023065"/>
    </source>
</evidence>
<evidence type="ECO:0000256" key="13">
    <source>
        <dbReference type="HAMAP-Rule" id="MF_01398"/>
    </source>
</evidence>